<evidence type="ECO:0000313" key="1">
    <source>
        <dbReference type="EMBL" id="KAJ7075852.1"/>
    </source>
</evidence>
<dbReference type="Proteomes" id="UP001222325">
    <property type="component" value="Unassembled WGS sequence"/>
</dbReference>
<reference evidence="1" key="1">
    <citation type="submission" date="2023-03" db="EMBL/GenBank/DDBJ databases">
        <title>Massive genome expansion in bonnet fungi (Mycena s.s.) driven by repeated elements and novel gene families across ecological guilds.</title>
        <authorList>
            <consortium name="Lawrence Berkeley National Laboratory"/>
            <person name="Harder C.B."/>
            <person name="Miyauchi S."/>
            <person name="Viragh M."/>
            <person name="Kuo A."/>
            <person name="Thoen E."/>
            <person name="Andreopoulos B."/>
            <person name="Lu D."/>
            <person name="Skrede I."/>
            <person name="Drula E."/>
            <person name="Henrissat B."/>
            <person name="Morin E."/>
            <person name="Kohler A."/>
            <person name="Barry K."/>
            <person name="LaButti K."/>
            <person name="Morin E."/>
            <person name="Salamov A."/>
            <person name="Lipzen A."/>
            <person name="Mereny Z."/>
            <person name="Hegedus B."/>
            <person name="Baldrian P."/>
            <person name="Stursova M."/>
            <person name="Weitz H."/>
            <person name="Taylor A."/>
            <person name="Grigoriev I.V."/>
            <person name="Nagy L.G."/>
            <person name="Martin F."/>
            <person name="Kauserud H."/>
        </authorList>
    </citation>
    <scope>NUCLEOTIDE SEQUENCE</scope>
    <source>
        <strain evidence="1">CBHHK173m</strain>
    </source>
</reference>
<comment type="caution">
    <text evidence="1">The sequence shown here is derived from an EMBL/GenBank/DDBJ whole genome shotgun (WGS) entry which is preliminary data.</text>
</comment>
<name>A0AAD6TQ23_9AGAR</name>
<evidence type="ECO:0000313" key="2">
    <source>
        <dbReference type="Proteomes" id="UP001222325"/>
    </source>
</evidence>
<dbReference type="EMBL" id="JARJCN010000088">
    <property type="protein sequence ID" value="KAJ7075852.1"/>
    <property type="molecule type" value="Genomic_DNA"/>
</dbReference>
<proteinExistence type="predicted"/>
<keyword evidence="2" id="KW-1185">Reference proteome</keyword>
<protein>
    <submittedName>
        <fullName evidence="1">Uncharacterized protein</fullName>
    </submittedName>
</protein>
<dbReference type="AlphaFoldDB" id="A0AAD6TQ23"/>
<organism evidence="1 2">
    <name type="scientific">Mycena belliarum</name>
    <dbReference type="NCBI Taxonomy" id="1033014"/>
    <lineage>
        <taxon>Eukaryota</taxon>
        <taxon>Fungi</taxon>
        <taxon>Dikarya</taxon>
        <taxon>Basidiomycota</taxon>
        <taxon>Agaricomycotina</taxon>
        <taxon>Agaricomycetes</taxon>
        <taxon>Agaricomycetidae</taxon>
        <taxon>Agaricales</taxon>
        <taxon>Marasmiineae</taxon>
        <taxon>Mycenaceae</taxon>
        <taxon>Mycena</taxon>
    </lineage>
</organism>
<accession>A0AAD6TQ23</accession>
<sequence>MCDSLKSRPRQLHWRREHASVVFAAVVRSSSTASGSGLSATQDLRPRCPARRRICSAPPRRAPAPRHCGVPLDVILGARNLQLRLPLEQSSPELHILGVSAPAPAPPYTSAPVLSHLSRRSLAAATASLDYRPLAAEPGDHTERALTPHRLRSPIRVATCTRASTRTCLDAAANSPKSRKQPLEQRQTHRELAILTIPSLNVLRRDLEHIALAEDIGNEVAHSTAIRVSAWDGTAHRRMLRVESDTARAFPFS</sequence>
<gene>
    <name evidence="1" type="ORF">B0H15DRAFT_956093</name>
</gene>